<keyword evidence="1" id="KW-0812">Transmembrane</keyword>
<keyword evidence="3" id="KW-1185">Reference proteome</keyword>
<keyword evidence="1" id="KW-1133">Transmembrane helix</keyword>
<protein>
    <submittedName>
        <fullName evidence="2">Uncharacterized protein</fullName>
    </submittedName>
</protein>
<keyword evidence="1" id="KW-0472">Membrane</keyword>
<proteinExistence type="predicted"/>
<dbReference type="Proteomes" id="UP000736672">
    <property type="component" value="Unassembled WGS sequence"/>
</dbReference>
<dbReference type="AlphaFoldDB" id="A0A9P9L1X6"/>
<evidence type="ECO:0000313" key="2">
    <source>
        <dbReference type="EMBL" id="KAH7272463.1"/>
    </source>
</evidence>
<gene>
    <name evidence="2" type="ORF">B0J15DRAFT_532679</name>
</gene>
<sequence>MHRRAGQGSWSAKRFCSRRLGIISSSFNLASTPSRWAILTLVEPPSLFFILVTCLCSLFILPLA</sequence>
<name>A0A9P9L1X6_FUSSL</name>
<reference evidence="2" key="1">
    <citation type="journal article" date="2021" name="Nat. Commun.">
        <title>Genetic determinants of endophytism in the Arabidopsis root mycobiome.</title>
        <authorList>
            <person name="Mesny F."/>
            <person name="Miyauchi S."/>
            <person name="Thiergart T."/>
            <person name="Pickel B."/>
            <person name="Atanasova L."/>
            <person name="Karlsson M."/>
            <person name="Huettel B."/>
            <person name="Barry K.W."/>
            <person name="Haridas S."/>
            <person name="Chen C."/>
            <person name="Bauer D."/>
            <person name="Andreopoulos W."/>
            <person name="Pangilinan J."/>
            <person name="LaButti K."/>
            <person name="Riley R."/>
            <person name="Lipzen A."/>
            <person name="Clum A."/>
            <person name="Drula E."/>
            <person name="Henrissat B."/>
            <person name="Kohler A."/>
            <person name="Grigoriev I.V."/>
            <person name="Martin F.M."/>
            <person name="Hacquard S."/>
        </authorList>
    </citation>
    <scope>NUCLEOTIDE SEQUENCE</scope>
    <source>
        <strain evidence="2">FSSC 5 MPI-SDFR-AT-0091</strain>
    </source>
</reference>
<dbReference type="EMBL" id="JAGTJS010000003">
    <property type="protein sequence ID" value="KAH7272463.1"/>
    <property type="molecule type" value="Genomic_DNA"/>
</dbReference>
<organism evidence="2 3">
    <name type="scientific">Fusarium solani</name>
    <name type="common">Filamentous fungus</name>
    <dbReference type="NCBI Taxonomy" id="169388"/>
    <lineage>
        <taxon>Eukaryota</taxon>
        <taxon>Fungi</taxon>
        <taxon>Dikarya</taxon>
        <taxon>Ascomycota</taxon>
        <taxon>Pezizomycotina</taxon>
        <taxon>Sordariomycetes</taxon>
        <taxon>Hypocreomycetidae</taxon>
        <taxon>Hypocreales</taxon>
        <taxon>Nectriaceae</taxon>
        <taxon>Fusarium</taxon>
        <taxon>Fusarium solani species complex</taxon>
    </lineage>
</organism>
<comment type="caution">
    <text evidence="2">The sequence shown here is derived from an EMBL/GenBank/DDBJ whole genome shotgun (WGS) entry which is preliminary data.</text>
</comment>
<evidence type="ECO:0000313" key="3">
    <source>
        <dbReference type="Proteomes" id="UP000736672"/>
    </source>
</evidence>
<accession>A0A9P9L1X6</accession>
<feature type="transmembrane region" description="Helical" evidence="1">
    <location>
        <begin position="20"/>
        <end position="39"/>
    </location>
</feature>
<feature type="transmembrane region" description="Helical" evidence="1">
    <location>
        <begin position="45"/>
        <end position="63"/>
    </location>
</feature>
<evidence type="ECO:0000256" key="1">
    <source>
        <dbReference type="SAM" id="Phobius"/>
    </source>
</evidence>